<organism evidence="7 8">
    <name type="scientific">Gnomoniopsis smithogilvyi</name>
    <dbReference type="NCBI Taxonomy" id="1191159"/>
    <lineage>
        <taxon>Eukaryota</taxon>
        <taxon>Fungi</taxon>
        <taxon>Dikarya</taxon>
        <taxon>Ascomycota</taxon>
        <taxon>Pezizomycotina</taxon>
        <taxon>Sordariomycetes</taxon>
        <taxon>Sordariomycetidae</taxon>
        <taxon>Diaporthales</taxon>
        <taxon>Gnomoniaceae</taxon>
        <taxon>Gnomoniopsis</taxon>
    </lineage>
</organism>
<dbReference type="PANTHER" id="PTHR12466:SF8">
    <property type="entry name" value="PARAFIBROMIN"/>
    <property type="match status" value="1"/>
</dbReference>
<keyword evidence="3" id="KW-0804">Transcription</keyword>
<evidence type="ECO:0000313" key="7">
    <source>
        <dbReference type="EMBL" id="KAJ4389964.1"/>
    </source>
</evidence>
<sequence length="406" mass="45321">MADQDTLLLLRQSIAAEKPMVPVASSESTDEVPLSSATHLLLPYPQPTALPLEAPTRFTVNDFKIPVDLRSIYFAWVNRDLTILDYNAAATRLNEELAASGSQTTVHKLTFVERVNLITWIEGGGESEYIKPLLGEKEPGSTAAEALQSSSQPAAVASRAGKGSLDPRLQVIYAGERKMGDRNSILRGHKLIDFSGVRKNAVIFMNKKSSTTAPTNNPSLPLNQKPSRAAHPIILLSPSASALIRLSNARSFLENAKYEPASAASDSTMIHMMHTVRDIDPNRPMRFILVESVEQFKPEYWNRVVAVFTTGQTWQFKNYKWSSPNELFRHVLGIHVGWRGEQPPDNVRNWGHRVQCFAVDKWREPGAPGADASRFRDREIVDAIWKKIEGNMRAKGWKRDMPPTSI</sequence>
<dbReference type="Gene3D" id="3.40.50.11990">
    <property type="entry name" value="RNA polymerase II accessory factor, Cdc73 C-terminal domain"/>
    <property type="match status" value="1"/>
</dbReference>
<evidence type="ECO:0000256" key="1">
    <source>
        <dbReference type="ARBA" id="ARBA00004123"/>
    </source>
</evidence>
<dbReference type="InterPro" id="IPR038103">
    <property type="entry name" value="CDC73_C_sf"/>
</dbReference>
<dbReference type="FunFam" id="3.40.50.11990:FF:000003">
    <property type="entry name" value="Pol II transcription elongation factor subunit Cdc73"/>
    <property type="match status" value="1"/>
</dbReference>
<feature type="region of interest" description="Disordered" evidence="5">
    <location>
        <begin position="141"/>
        <end position="161"/>
    </location>
</feature>
<dbReference type="PANTHER" id="PTHR12466">
    <property type="entry name" value="CDC73 DOMAIN PROTEIN"/>
    <property type="match status" value="1"/>
</dbReference>
<protein>
    <submittedName>
        <fullName evidence="7">Accessory factor associated with RNA polymerase II</fullName>
    </submittedName>
</protein>
<dbReference type="InterPro" id="IPR031336">
    <property type="entry name" value="CDC73_C"/>
</dbReference>
<comment type="caution">
    <text evidence="7">The sequence shown here is derived from an EMBL/GenBank/DDBJ whole genome shotgun (WGS) entry which is preliminary data.</text>
</comment>
<dbReference type="OrthoDB" id="2186602at2759"/>
<dbReference type="Pfam" id="PF05179">
    <property type="entry name" value="CDC73_C"/>
    <property type="match status" value="1"/>
</dbReference>
<evidence type="ECO:0000256" key="4">
    <source>
        <dbReference type="ARBA" id="ARBA00023242"/>
    </source>
</evidence>
<proteinExistence type="inferred from homology"/>
<evidence type="ECO:0000259" key="6">
    <source>
        <dbReference type="Pfam" id="PF05179"/>
    </source>
</evidence>
<dbReference type="GO" id="GO:0006368">
    <property type="term" value="P:transcription elongation by RNA polymerase II"/>
    <property type="evidence" value="ECO:0007669"/>
    <property type="project" value="InterPro"/>
</dbReference>
<keyword evidence="4" id="KW-0539">Nucleus</keyword>
<dbReference type="Proteomes" id="UP001140453">
    <property type="component" value="Unassembled WGS sequence"/>
</dbReference>
<feature type="domain" description="Cell division control protein 73 C-terminal" evidence="6">
    <location>
        <begin position="230"/>
        <end position="389"/>
    </location>
</feature>
<gene>
    <name evidence="7" type="primary">CDC73</name>
    <name evidence="7" type="ORF">N0V93_007437</name>
</gene>
<dbReference type="AlphaFoldDB" id="A0A9W8YRU4"/>
<dbReference type="EMBL" id="JAPEVB010000004">
    <property type="protein sequence ID" value="KAJ4389964.1"/>
    <property type="molecule type" value="Genomic_DNA"/>
</dbReference>
<name>A0A9W8YRU4_9PEZI</name>
<dbReference type="InterPro" id="IPR007852">
    <property type="entry name" value="Cdc73/Parafibromin"/>
</dbReference>
<evidence type="ECO:0000256" key="2">
    <source>
        <dbReference type="ARBA" id="ARBA00010427"/>
    </source>
</evidence>
<keyword evidence="8" id="KW-1185">Reference proteome</keyword>
<dbReference type="GO" id="GO:0016593">
    <property type="term" value="C:Cdc73/Paf1 complex"/>
    <property type="evidence" value="ECO:0007669"/>
    <property type="project" value="InterPro"/>
</dbReference>
<accession>A0A9W8YRU4</accession>
<evidence type="ECO:0000313" key="8">
    <source>
        <dbReference type="Proteomes" id="UP001140453"/>
    </source>
</evidence>
<evidence type="ECO:0000256" key="5">
    <source>
        <dbReference type="SAM" id="MobiDB-lite"/>
    </source>
</evidence>
<reference evidence="7" key="1">
    <citation type="submission" date="2022-10" db="EMBL/GenBank/DDBJ databases">
        <title>Tapping the CABI collections for fungal endophytes: first genome assemblies for Collariella, Neodidymelliopsis, Ascochyta clinopodiicola, Didymella pomorum, Didymosphaeria variabile, Neocosmospora piperis and Neocucurbitaria cava.</title>
        <authorList>
            <person name="Hill R."/>
        </authorList>
    </citation>
    <scope>NUCLEOTIDE SEQUENCE</scope>
    <source>
        <strain evidence="7">IMI 355082</strain>
    </source>
</reference>
<dbReference type="GO" id="GO:0032968">
    <property type="term" value="P:positive regulation of transcription elongation by RNA polymerase II"/>
    <property type="evidence" value="ECO:0007669"/>
    <property type="project" value="TreeGrafter"/>
</dbReference>
<dbReference type="GO" id="GO:0000993">
    <property type="term" value="F:RNA polymerase II complex binding"/>
    <property type="evidence" value="ECO:0007669"/>
    <property type="project" value="TreeGrafter"/>
</dbReference>
<evidence type="ECO:0000256" key="3">
    <source>
        <dbReference type="ARBA" id="ARBA00023163"/>
    </source>
</evidence>
<comment type="subcellular location">
    <subcellularLocation>
        <location evidence="1">Nucleus</location>
    </subcellularLocation>
</comment>
<comment type="similarity">
    <text evidence="2">Belongs to the CDC73 family.</text>
</comment>